<dbReference type="PANTHER" id="PTHR31225">
    <property type="entry name" value="OS04G0344100 PROTEIN-RELATED"/>
    <property type="match status" value="1"/>
</dbReference>
<feature type="domain" description="Terpene synthase metal-binding" evidence="3">
    <location>
        <begin position="40"/>
        <end position="110"/>
    </location>
</feature>
<dbReference type="Pfam" id="PF03936">
    <property type="entry name" value="Terpene_synth_C"/>
    <property type="match status" value="1"/>
</dbReference>
<evidence type="ECO:0000313" key="4">
    <source>
        <dbReference type="EnsemblPlants" id="Bra002967.1-P"/>
    </source>
</evidence>
<dbReference type="EnsemblPlants" id="Bra002967.1">
    <property type="protein sequence ID" value="Bra002967.1-P"/>
    <property type="gene ID" value="Bra002967"/>
</dbReference>
<organism evidence="4 5">
    <name type="scientific">Brassica campestris</name>
    <name type="common">Field mustard</name>
    <dbReference type="NCBI Taxonomy" id="3711"/>
    <lineage>
        <taxon>Eukaryota</taxon>
        <taxon>Viridiplantae</taxon>
        <taxon>Streptophyta</taxon>
        <taxon>Embryophyta</taxon>
        <taxon>Tracheophyta</taxon>
        <taxon>Spermatophyta</taxon>
        <taxon>Magnoliopsida</taxon>
        <taxon>eudicotyledons</taxon>
        <taxon>Gunneridae</taxon>
        <taxon>Pentapetalae</taxon>
        <taxon>rosids</taxon>
        <taxon>malvids</taxon>
        <taxon>Brassicales</taxon>
        <taxon>Brassicaceae</taxon>
        <taxon>Brassiceae</taxon>
        <taxon>Brassica</taxon>
    </lineage>
</organism>
<dbReference type="OMA" id="IRTKEYY"/>
<dbReference type="GO" id="GO:0016114">
    <property type="term" value="P:terpenoid biosynthetic process"/>
    <property type="evidence" value="ECO:0007669"/>
    <property type="project" value="InterPro"/>
</dbReference>
<reference evidence="4 5" key="1">
    <citation type="journal article" date="2011" name="Nat. Genet.">
        <title>The genome of the mesopolyploid crop species Brassica rapa.</title>
        <authorList>
            <consortium name="Brassica rapa Genome Sequencing Project Consortium"/>
            <person name="Wang X."/>
            <person name="Wang H."/>
            <person name="Wang J."/>
            <person name="Sun R."/>
            <person name="Wu J."/>
            <person name="Liu S."/>
            <person name="Bai Y."/>
            <person name="Mun J.H."/>
            <person name="Bancroft I."/>
            <person name="Cheng F."/>
            <person name="Huang S."/>
            <person name="Li X."/>
            <person name="Hua W."/>
            <person name="Wang J."/>
            <person name="Wang X."/>
            <person name="Freeling M."/>
            <person name="Pires J.C."/>
            <person name="Paterson A.H."/>
            <person name="Chalhoub B."/>
            <person name="Wang B."/>
            <person name="Hayward A."/>
            <person name="Sharpe A.G."/>
            <person name="Park B.S."/>
            <person name="Weisshaar B."/>
            <person name="Liu B."/>
            <person name="Li B."/>
            <person name="Liu B."/>
            <person name="Tong C."/>
            <person name="Song C."/>
            <person name="Duran C."/>
            <person name="Peng C."/>
            <person name="Geng C."/>
            <person name="Koh C."/>
            <person name="Lin C."/>
            <person name="Edwards D."/>
            <person name="Mu D."/>
            <person name="Shen D."/>
            <person name="Soumpourou E."/>
            <person name="Li F."/>
            <person name="Fraser F."/>
            <person name="Conant G."/>
            <person name="Lassalle G."/>
            <person name="King G.J."/>
            <person name="Bonnema G."/>
            <person name="Tang H."/>
            <person name="Wang H."/>
            <person name="Belcram H."/>
            <person name="Zhou H."/>
            <person name="Hirakawa H."/>
            <person name="Abe H."/>
            <person name="Guo H."/>
            <person name="Wang H."/>
            <person name="Jin H."/>
            <person name="Parkin I.A."/>
            <person name="Batley J."/>
            <person name="Kim J.S."/>
            <person name="Just J."/>
            <person name="Li J."/>
            <person name="Xu J."/>
            <person name="Deng J."/>
            <person name="Kim J.A."/>
            <person name="Li J."/>
            <person name="Yu J."/>
            <person name="Meng J."/>
            <person name="Wang J."/>
            <person name="Min J."/>
            <person name="Poulain J."/>
            <person name="Wang J."/>
            <person name="Hatakeyama K."/>
            <person name="Wu K."/>
            <person name="Wang L."/>
            <person name="Fang L."/>
            <person name="Trick M."/>
            <person name="Links M.G."/>
            <person name="Zhao M."/>
            <person name="Jin M."/>
            <person name="Ramchiary N."/>
            <person name="Drou N."/>
            <person name="Berkman P.J."/>
            <person name="Cai Q."/>
            <person name="Huang Q."/>
            <person name="Li R."/>
            <person name="Tabata S."/>
            <person name="Cheng S."/>
            <person name="Zhang S."/>
            <person name="Zhang S."/>
            <person name="Huang S."/>
            <person name="Sato S."/>
            <person name="Sun S."/>
            <person name="Kwon S.J."/>
            <person name="Choi S.R."/>
            <person name="Lee T.H."/>
            <person name="Fan W."/>
            <person name="Zhao X."/>
            <person name="Tan X."/>
            <person name="Xu X."/>
            <person name="Wang Y."/>
            <person name="Qiu Y."/>
            <person name="Yin Y."/>
            <person name="Li Y."/>
            <person name="Du Y."/>
            <person name="Liao Y."/>
            <person name="Lim Y."/>
            <person name="Narusaka Y."/>
            <person name="Wang Y."/>
            <person name="Wang Z."/>
            <person name="Li Z."/>
            <person name="Wang Z."/>
            <person name="Xiong Z."/>
            <person name="Zhang Z."/>
        </authorList>
    </citation>
    <scope>NUCLEOTIDE SEQUENCE [LARGE SCALE GENOMIC DNA]</scope>
    <source>
        <strain evidence="4 5">cv. Chiifu-401-42</strain>
    </source>
</reference>
<dbReference type="GO" id="GO:0010333">
    <property type="term" value="F:terpene synthase activity"/>
    <property type="evidence" value="ECO:0007669"/>
    <property type="project" value="InterPro"/>
</dbReference>
<keyword evidence="1" id="KW-0479">Metal-binding</keyword>
<dbReference type="InParanoid" id="M4CFI5"/>
<accession>M4CFI5</accession>
<evidence type="ECO:0000256" key="1">
    <source>
        <dbReference type="ARBA" id="ARBA00022723"/>
    </source>
</evidence>
<dbReference type="GO" id="GO:0000287">
    <property type="term" value="F:magnesium ion binding"/>
    <property type="evidence" value="ECO:0007669"/>
    <property type="project" value="InterPro"/>
</dbReference>
<dbReference type="Gramene" id="Bra002967.1">
    <property type="protein sequence ID" value="Bra002967.1-P"/>
    <property type="gene ID" value="Bra002967"/>
</dbReference>
<reference evidence="4 5" key="2">
    <citation type="journal article" date="2018" name="Hortic Res">
        <title>Improved Brassica rapa reference genome by single-molecule sequencing and chromosome conformation capture technologies.</title>
        <authorList>
            <person name="Zhang L."/>
            <person name="Cai X."/>
            <person name="Wu J."/>
            <person name="Liu M."/>
            <person name="Grob S."/>
            <person name="Cheng F."/>
            <person name="Liang J."/>
            <person name="Cai C."/>
            <person name="Liu Z."/>
            <person name="Liu B."/>
            <person name="Wang F."/>
            <person name="Li S."/>
            <person name="Liu F."/>
            <person name="Li X."/>
            <person name="Cheng L."/>
            <person name="Yang W."/>
            <person name="Li M.H."/>
            <person name="Grossniklaus U."/>
            <person name="Zheng H."/>
            <person name="Wang X."/>
        </authorList>
    </citation>
    <scope>NUCLEOTIDE SEQUENCE [LARGE SCALE GENOMIC DNA]</scope>
    <source>
        <strain evidence="4 5">cv. Chiifu-401-42</strain>
    </source>
</reference>
<name>M4CFI5_BRACM</name>
<evidence type="ECO:0000256" key="2">
    <source>
        <dbReference type="ARBA" id="ARBA00023239"/>
    </source>
</evidence>
<dbReference type="PANTHER" id="PTHR31225:SF242">
    <property type="entry name" value="TERPENOID SYNTHASE 9"/>
    <property type="match status" value="1"/>
</dbReference>
<protein>
    <recommendedName>
        <fullName evidence="3">Terpene synthase metal-binding domain-containing protein</fullName>
    </recommendedName>
</protein>
<dbReference type="HOGENOM" id="CLU_003125_1_2_1"/>
<evidence type="ECO:0000259" key="3">
    <source>
        <dbReference type="Pfam" id="PF03936"/>
    </source>
</evidence>
<dbReference type="Proteomes" id="UP000011750">
    <property type="component" value="Chromosome A10"/>
</dbReference>
<dbReference type="Gene3D" id="1.10.600.10">
    <property type="entry name" value="Farnesyl Diphosphate Synthase"/>
    <property type="match status" value="1"/>
</dbReference>
<reference evidence="4" key="3">
    <citation type="submission" date="2023-03" db="UniProtKB">
        <authorList>
            <consortium name="EnsemblPlants"/>
        </authorList>
    </citation>
    <scope>IDENTIFICATION</scope>
    <source>
        <strain evidence="4">cv. Chiifu-401-42</strain>
    </source>
</reference>
<keyword evidence="5" id="KW-1185">Reference proteome</keyword>
<dbReference type="InterPro" id="IPR050148">
    <property type="entry name" value="Terpene_synthase-like"/>
</dbReference>
<dbReference type="InterPro" id="IPR008949">
    <property type="entry name" value="Isoprenoid_synthase_dom_sf"/>
</dbReference>
<dbReference type="AlphaFoldDB" id="M4CFI5"/>
<evidence type="ECO:0000313" key="5">
    <source>
        <dbReference type="Proteomes" id="UP000011750"/>
    </source>
</evidence>
<keyword evidence="2" id="KW-0456">Lyase</keyword>
<proteinExistence type="predicted"/>
<dbReference type="STRING" id="51351.M4CFI5"/>
<sequence length="170" mass="19815">MASDSWTQDKKILRRSGCRNVMNQLTSKMLAKGHYSQLFQQEEGYKWLKSRPKYVEAQAKRGRLMNDMPGFEDDKSRGYNANAINYYMKQYGVTEEEAFSEIQNMVRALDKILNEEFLKESATVPRKILKLAANFGKMVVFSYRTGEEYTNPDGIFKEHITSLFVNLIRL</sequence>
<dbReference type="InterPro" id="IPR005630">
    <property type="entry name" value="Terpene_synthase_metal-bd"/>
</dbReference>
<dbReference type="SUPFAM" id="SSF48576">
    <property type="entry name" value="Terpenoid synthases"/>
    <property type="match status" value="1"/>
</dbReference>